<name>A0A5K1IX46_9ACTN</name>
<dbReference type="Gene3D" id="3.40.50.1000">
    <property type="entry name" value="HAD superfamily/HAD-like"/>
    <property type="match status" value="1"/>
</dbReference>
<dbReference type="EC" id="3.6.1.1" evidence="1"/>
<dbReference type="Pfam" id="PF13419">
    <property type="entry name" value="HAD_2"/>
    <property type="match status" value="1"/>
</dbReference>
<dbReference type="SUPFAM" id="SSF56784">
    <property type="entry name" value="HAD-like"/>
    <property type="match status" value="1"/>
</dbReference>
<gene>
    <name evidence="1" type="primary">ppaX_2</name>
    <name evidence="1" type="ORF">LMKDKBCB_01517</name>
</gene>
<dbReference type="GO" id="GO:0004427">
    <property type="term" value="F:inorganic diphosphate phosphatase activity"/>
    <property type="evidence" value="ECO:0007669"/>
    <property type="project" value="UniProtKB-EC"/>
</dbReference>
<accession>A0A5K1IX46</accession>
<dbReference type="InterPro" id="IPR041492">
    <property type="entry name" value="HAD_2"/>
</dbReference>
<dbReference type="EMBL" id="CABWIH010000032">
    <property type="protein sequence ID" value="VWL93354.1"/>
    <property type="molecule type" value="Genomic_DNA"/>
</dbReference>
<dbReference type="GO" id="GO:0008967">
    <property type="term" value="F:phosphoglycolate phosphatase activity"/>
    <property type="evidence" value="ECO:0007669"/>
    <property type="project" value="TreeGrafter"/>
</dbReference>
<protein>
    <submittedName>
        <fullName evidence="1">Pyrophosphatase PpaX</fullName>
        <ecNumber evidence="1">3.6.1.1</ecNumber>
    </submittedName>
</protein>
<dbReference type="SFLD" id="SFLDG01129">
    <property type="entry name" value="C1.5:_HAD__Beta-PGM__Phosphata"/>
    <property type="match status" value="1"/>
</dbReference>
<dbReference type="GO" id="GO:0005829">
    <property type="term" value="C:cytosol"/>
    <property type="evidence" value="ECO:0007669"/>
    <property type="project" value="TreeGrafter"/>
</dbReference>
<dbReference type="AlphaFoldDB" id="A0A5K1IX46"/>
<dbReference type="Gene3D" id="1.10.150.240">
    <property type="entry name" value="Putative phosphatase, domain 2"/>
    <property type="match status" value="1"/>
</dbReference>
<dbReference type="PANTHER" id="PTHR43434">
    <property type="entry name" value="PHOSPHOGLYCOLATE PHOSPHATASE"/>
    <property type="match status" value="1"/>
</dbReference>
<reference evidence="1 2" key="1">
    <citation type="submission" date="2019-10" db="EMBL/GenBank/DDBJ databases">
        <authorList>
            <person name="Wolf R A."/>
        </authorList>
    </citation>
    <scope>NUCLEOTIDE SEQUENCE [LARGE SCALE GENOMIC DNA]</scope>
    <source>
        <strain evidence="1">Collinsella_aerofaciens_AK_138A</strain>
    </source>
</reference>
<proteinExistence type="predicted"/>
<dbReference type="PANTHER" id="PTHR43434:SF26">
    <property type="entry name" value="PYROPHOSPHATASE PPAX"/>
    <property type="match status" value="1"/>
</dbReference>
<organism evidence="1 2">
    <name type="scientific">Collinsella aerofaciens</name>
    <dbReference type="NCBI Taxonomy" id="74426"/>
    <lineage>
        <taxon>Bacteria</taxon>
        <taxon>Bacillati</taxon>
        <taxon>Actinomycetota</taxon>
        <taxon>Coriobacteriia</taxon>
        <taxon>Coriobacteriales</taxon>
        <taxon>Coriobacteriaceae</taxon>
        <taxon>Collinsella</taxon>
    </lineage>
</organism>
<dbReference type="GO" id="GO:0006281">
    <property type="term" value="P:DNA repair"/>
    <property type="evidence" value="ECO:0007669"/>
    <property type="project" value="TreeGrafter"/>
</dbReference>
<dbReference type="InterPro" id="IPR006439">
    <property type="entry name" value="HAD-SF_hydro_IA"/>
</dbReference>
<dbReference type="SFLD" id="SFLDS00003">
    <property type="entry name" value="Haloacid_Dehalogenase"/>
    <property type="match status" value="1"/>
</dbReference>
<keyword evidence="1" id="KW-0378">Hydrolase</keyword>
<sequence length="207" mass="22737">MKYFDYIVFDVDGTLADTEESVLSSLGQIIQEETGKTLPRHELEFALGIPGKNALEKLGIYSQATLDRWCQVAASFKSTISVFPGLHEVIATLSDNGCKLGIVSSRARDEYAEEIAPLGFDKYFEHIILVEDTTEHKPAPAPMLEYLRRTGANPGNVVYVGDTVYDEQCATSAGVSFARAAWGSHQDIPNATYNLKTPNDLLTLTTK</sequence>
<evidence type="ECO:0000313" key="1">
    <source>
        <dbReference type="EMBL" id="VWL93354.1"/>
    </source>
</evidence>
<dbReference type="Proteomes" id="UP000330807">
    <property type="component" value="Unassembled WGS sequence"/>
</dbReference>
<dbReference type="InterPro" id="IPR023214">
    <property type="entry name" value="HAD_sf"/>
</dbReference>
<evidence type="ECO:0000313" key="2">
    <source>
        <dbReference type="Proteomes" id="UP000330807"/>
    </source>
</evidence>
<dbReference type="RefSeq" id="WP_197036726.1">
    <property type="nucleotide sequence ID" value="NZ_CABWIH010000032.1"/>
</dbReference>
<dbReference type="InterPro" id="IPR036412">
    <property type="entry name" value="HAD-like_sf"/>
</dbReference>
<dbReference type="InterPro" id="IPR023198">
    <property type="entry name" value="PGP-like_dom2"/>
</dbReference>
<dbReference type="NCBIfam" id="TIGR01549">
    <property type="entry name" value="HAD-SF-IA-v1"/>
    <property type="match status" value="1"/>
</dbReference>
<dbReference type="InterPro" id="IPR050155">
    <property type="entry name" value="HAD-like_hydrolase_sf"/>
</dbReference>